<dbReference type="Proteomes" id="UP000185494">
    <property type="component" value="Plasmid 3"/>
</dbReference>
<reference evidence="1 2" key="1">
    <citation type="submission" date="2016-05" db="EMBL/GenBank/DDBJ databases">
        <title>Complete Genome and Methylome Analysis of Psychrotrophic Bacterial Isolates from Antarctic Lake Untersee.</title>
        <authorList>
            <person name="Fomenkov A."/>
            <person name="Akimov V.N."/>
            <person name="Vasilyeva L.V."/>
            <person name="Andersen D."/>
            <person name="Vincze T."/>
            <person name="Roberts R.J."/>
        </authorList>
    </citation>
    <scope>NUCLEOTIDE SEQUENCE [LARGE SCALE GENOMIC DNA]</scope>
    <source>
        <strain evidence="1 2">U14-5</strain>
        <plasmid evidence="2">Plasmid 3</plasmid>
    </source>
</reference>
<dbReference type="EMBL" id="CP015587">
    <property type="protein sequence ID" value="APT60435.1"/>
    <property type="molecule type" value="Genomic_DNA"/>
</dbReference>
<protein>
    <submittedName>
        <fullName evidence="1">Uncharacterized protein</fullName>
    </submittedName>
</protein>
<accession>A0A1L7ANS3</accession>
<gene>
    <name evidence="1" type="ORF">RGI145_24125</name>
</gene>
<evidence type="ECO:0000313" key="1">
    <source>
        <dbReference type="EMBL" id="APT60435.1"/>
    </source>
</evidence>
<dbReference type="AlphaFoldDB" id="A0A1L7ANS3"/>
<evidence type="ECO:0000313" key="2">
    <source>
        <dbReference type="Proteomes" id="UP000185494"/>
    </source>
</evidence>
<sequence length="86" mass="10002">MRSLVIEAARAYPRIRTSGRESYLLIRQYQTHCTIGARGYLVETKWLHDHRLCKNLLQCHRLAKLGERIERCMTAVLHGHSCNLLA</sequence>
<geneLocation type="plasmid" evidence="1 2">
    <name>3</name>
</geneLocation>
<organism evidence="1 2">
    <name type="scientific">Roseomonas gilardii</name>
    <dbReference type="NCBI Taxonomy" id="257708"/>
    <lineage>
        <taxon>Bacteria</taxon>
        <taxon>Pseudomonadati</taxon>
        <taxon>Pseudomonadota</taxon>
        <taxon>Alphaproteobacteria</taxon>
        <taxon>Acetobacterales</taxon>
        <taxon>Roseomonadaceae</taxon>
        <taxon>Roseomonas</taxon>
    </lineage>
</organism>
<name>A0A1L7ANS3_9PROT</name>
<dbReference type="KEGG" id="rgi:RGI145_24125"/>
<proteinExistence type="predicted"/>
<keyword evidence="1" id="KW-0614">Plasmid</keyword>